<evidence type="ECO:0000259" key="5">
    <source>
        <dbReference type="PROSITE" id="PS50893"/>
    </source>
</evidence>
<dbReference type="PANTHER" id="PTHR42798:SF7">
    <property type="entry name" value="ALPHA-D-RIBOSE 1-METHYLPHOSPHONATE 5-TRIPHOSPHATE SYNTHASE SUBUNIT PHNL"/>
    <property type="match status" value="1"/>
</dbReference>
<dbReference type="GO" id="GO:0098796">
    <property type="term" value="C:membrane protein complex"/>
    <property type="evidence" value="ECO:0007669"/>
    <property type="project" value="UniProtKB-ARBA"/>
</dbReference>
<dbReference type="InterPro" id="IPR003593">
    <property type="entry name" value="AAA+_ATPase"/>
</dbReference>
<keyword evidence="3" id="KW-0547">Nucleotide-binding</keyword>
<dbReference type="GO" id="GO:0022857">
    <property type="term" value="F:transmembrane transporter activity"/>
    <property type="evidence" value="ECO:0007669"/>
    <property type="project" value="UniProtKB-ARBA"/>
</dbReference>
<gene>
    <name evidence="6" type="ORF">V6668_06180</name>
</gene>
<dbReference type="GO" id="GO:0005524">
    <property type="term" value="F:ATP binding"/>
    <property type="evidence" value="ECO:0007669"/>
    <property type="project" value="UniProtKB-KW"/>
</dbReference>
<evidence type="ECO:0000256" key="1">
    <source>
        <dbReference type="ARBA" id="ARBA00005417"/>
    </source>
</evidence>
<dbReference type="PROSITE" id="PS00211">
    <property type="entry name" value="ABC_TRANSPORTER_1"/>
    <property type="match status" value="1"/>
</dbReference>
<evidence type="ECO:0000256" key="3">
    <source>
        <dbReference type="ARBA" id="ARBA00022741"/>
    </source>
</evidence>
<reference evidence="6 7" key="1">
    <citation type="submission" date="2024-02" db="EMBL/GenBank/DDBJ databases">
        <title>Complete sequences of two Paenibacillus sp. strains and one Lysinibacillus strain isolated from the environment on STAA medium highlight biotechnological potential.</title>
        <authorList>
            <person name="Attere S.A."/>
            <person name="Piche L.C."/>
            <person name="Intertaglia L."/>
            <person name="Lami R."/>
            <person name="Charette S.J."/>
            <person name="Vincent A.T."/>
        </authorList>
    </citation>
    <scope>NUCLEOTIDE SEQUENCE [LARGE SCALE GENOMIC DNA]</scope>
    <source>
        <strain evidence="6 7">Y5S-7</strain>
    </source>
</reference>
<dbReference type="GeneID" id="93475035"/>
<dbReference type="PROSITE" id="PS50893">
    <property type="entry name" value="ABC_TRANSPORTER_2"/>
    <property type="match status" value="1"/>
</dbReference>
<comment type="similarity">
    <text evidence="1">Belongs to the ABC transporter superfamily.</text>
</comment>
<sequence length="220" mass="24535">MSVIALKNVNKSYGTRMILSNVSFRVEDGELVGIIGRSGSGKSTLLNILGCMDTADEGEYFFDNQLIKPKDEKRKTKLRRDEIGFIVQDYGLIKEKNIFYNIALPLLSKNTPKKELKHRVEAITNQLHISDLVHKYPNEISGGEAQRVAIARALIRKPKIILADEPTGALDESAESNILDILQSLNVTEGVTIVLVTHNQVVSDICKRLYTIVDGKMVEL</sequence>
<dbReference type="FunFam" id="3.40.50.300:FF:000032">
    <property type="entry name" value="Export ABC transporter ATP-binding protein"/>
    <property type="match status" value="1"/>
</dbReference>
<dbReference type="SMART" id="SM00382">
    <property type="entry name" value="AAA"/>
    <property type="match status" value="1"/>
</dbReference>
<dbReference type="InterPro" id="IPR017911">
    <property type="entry name" value="MacB-like_ATP-bd"/>
</dbReference>
<dbReference type="InterPro" id="IPR027417">
    <property type="entry name" value="P-loop_NTPase"/>
</dbReference>
<keyword evidence="4 6" id="KW-0067">ATP-binding</keyword>
<name>A0ABD8AW29_PAEAM</name>
<keyword evidence="2" id="KW-0813">Transport</keyword>
<dbReference type="AlphaFoldDB" id="A0ABD8AW29"/>
<organism evidence="6 7">
    <name type="scientific">Paenibacillus amylolyticus</name>
    <dbReference type="NCBI Taxonomy" id="1451"/>
    <lineage>
        <taxon>Bacteria</taxon>
        <taxon>Bacillati</taxon>
        <taxon>Bacillota</taxon>
        <taxon>Bacilli</taxon>
        <taxon>Bacillales</taxon>
        <taxon>Paenibacillaceae</taxon>
        <taxon>Paenibacillus</taxon>
    </lineage>
</organism>
<dbReference type="SUPFAM" id="SSF52540">
    <property type="entry name" value="P-loop containing nucleoside triphosphate hydrolases"/>
    <property type="match status" value="1"/>
</dbReference>
<dbReference type="InterPro" id="IPR017871">
    <property type="entry name" value="ABC_transporter-like_CS"/>
</dbReference>
<dbReference type="Proteomes" id="UP001364764">
    <property type="component" value="Chromosome"/>
</dbReference>
<proteinExistence type="inferred from homology"/>
<evidence type="ECO:0000256" key="2">
    <source>
        <dbReference type="ARBA" id="ARBA00022448"/>
    </source>
</evidence>
<dbReference type="InterPro" id="IPR003439">
    <property type="entry name" value="ABC_transporter-like_ATP-bd"/>
</dbReference>
<dbReference type="PANTHER" id="PTHR42798">
    <property type="entry name" value="LIPOPROTEIN-RELEASING SYSTEM ATP-BINDING PROTEIN LOLD"/>
    <property type="match status" value="1"/>
</dbReference>
<evidence type="ECO:0000313" key="6">
    <source>
        <dbReference type="EMBL" id="WWP21768.1"/>
    </source>
</evidence>
<protein>
    <submittedName>
        <fullName evidence="6">ABC transporter ATP-binding protein</fullName>
    </submittedName>
</protein>
<evidence type="ECO:0000313" key="7">
    <source>
        <dbReference type="Proteomes" id="UP001364764"/>
    </source>
</evidence>
<dbReference type="Pfam" id="PF00005">
    <property type="entry name" value="ABC_tran"/>
    <property type="match status" value="1"/>
</dbReference>
<evidence type="ECO:0000256" key="4">
    <source>
        <dbReference type="ARBA" id="ARBA00022840"/>
    </source>
</evidence>
<dbReference type="CDD" id="cd03255">
    <property type="entry name" value="ABC_MJ0796_LolCDE_FtsE"/>
    <property type="match status" value="1"/>
</dbReference>
<feature type="domain" description="ABC transporter" evidence="5">
    <location>
        <begin position="4"/>
        <end position="220"/>
    </location>
</feature>
<dbReference type="EMBL" id="CP145892">
    <property type="protein sequence ID" value="WWP21768.1"/>
    <property type="molecule type" value="Genomic_DNA"/>
</dbReference>
<dbReference type="Gene3D" id="3.40.50.300">
    <property type="entry name" value="P-loop containing nucleotide triphosphate hydrolases"/>
    <property type="match status" value="1"/>
</dbReference>
<dbReference type="RefSeq" id="WP_338707957.1">
    <property type="nucleotide sequence ID" value="NZ_CP145892.1"/>
</dbReference>
<accession>A0ABD8AW29</accession>